<keyword evidence="2" id="KW-1185">Reference proteome</keyword>
<gene>
    <name evidence="1" type="ORF">NQ314_007418</name>
</gene>
<organism evidence="1 2">
    <name type="scientific">Rhamnusium bicolor</name>
    <dbReference type="NCBI Taxonomy" id="1586634"/>
    <lineage>
        <taxon>Eukaryota</taxon>
        <taxon>Metazoa</taxon>
        <taxon>Ecdysozoa</taxon>
        <taxon>Arthropoda</taxon>
        <taxon>Hexapoda</taxon>
        <taxon>Insecta</taxon>
        <taxon>Pterygota</taxon>
        <taxon>Neoptera</taxon>
        <taxon>Endopterygota</taxon>
        <taxon>Coleoptera</taxon>
        <taxon>Polyphaga</taxon>
        <taxon>Cucujiformia</taxon>
        <taxon>Chrysomeloidea</taxon>
        <taxon>Cerambycidae</taxon>
        <taxon>Lepturinae</taxon>
        <taxon>Rhagiini</taxon>
        <taxon>Rhamnusium</taxon>
    </lineage>
</organism>
<dbReference type="AlphaFoldDB" id="A0AAV8YP04"/>
<name>A0AAV8YP04_9CUCU</name>
<dbReference type="Proteomes" id="UP001162156">
    <property type="component" value="Unassembled WGS sequence"/>
</dbReference>
<comment type="caution">
    <text evidence="1">The sequence shown here is derived from an EMBL/GenBank/DDBJ whole genome shotgun (WGS) entry which is preliminary data.</text>
</comment>
<sequence>MRICEKGGYTYENGEKLEVGCESVCTCRSGKMDCVDRCSGPFFRKGKKIEDPLCSAKDTEDPCCSVLVCAGDTGDNKFYAHLTS</sequence>
<evidence type="ECO:0000313" key="2">
    <source>
        <dbReference type="Proteomes" id="UP001162156"/>
    </source>
</evidence>
<accession>A0AAV8YP04</accession>
<evidence type="ECO:0008006" key="3">
    <source>
        <dbReference type="Google" id="ProtNLM"/>
    </source>
</evidence>
<dbReference type="EMBL" id="JANEYF010001991">
    <property type="protein sequence ID" value="KAJ8953043.1"/>
    <property type="molecule type" value="Genomic_DNA"/>
</dbReference>
<proteinExistence type="predicted"/>
<protein>
    <recommendedName>
        <fullName evidence="3">VWFC domain-containing protein</fullName>
    </recommendedName>
</protein>
<evidence type="ECO:0000313" key="1">
    <source>
        <dbReference type="EMBL" id="KAJ8953043.1"/>
    </source>
</evidence>
<reference evidence="1" key="1">
    <citation type="journal article" date="2023" name="Insect Mol. Biol.">
        <title>Genome sequencing provides insights into the evolution of gene families encoding plant cell wall-degrading enzymes in longhorned beetles.</title>
        <authorList>
            <person name="Shin N.R."/>
            <person name="Okamura Y."/>
            <person name="Kirsch R."/>
            <person name="Pauchet Y."/>
        </authorList>
    </citation>
    <scope>NUCLEOTIDE SEQUENCE</scope>
    <source>
        <strain evidence="1">RBIC_L_NR</strain>
    </source>
</reference>